<evidence type="ECO:0000313" key="3">
    <source>
        <dbReference type="Proteomes" id="UP000324288"/>
    </source>
</evidence>
<reference evidence="2 3" key="1">
    <citation type="submission" date="2019-04" db="EMBL/GenBank/DDBJ databases">
        <authorList>
            <person name="Seth-Smith MB H."/>
            <person name="Seth-Smith H."/>
        </authorList>
    </citation>
    <scope>NUCLEOTIDE SEQUENCE [LARGE SCALE GENOMIC DNA]</scope>
    <source>
        <strain evidence="2">USB-603019</strain>
    </source>
</reference>
<evidence type="ECO:0000313" key="2">
    <source>
        <dbReference type="EMBL" id="VHO00443.1"/>
    </source>
</evidence>
<feature type="region of interest" description="Disordered" evidence="1">
    <location>
        <begin position="51"/>
        <end position="94"/>
    </location>
</feature>
<gene>
    <name evidence="2" type="ORF">LC603019_00756</name>
</gene>
<dbReference type="EMBL" id="LR584267">
    <property type="protein sequence ID" value="VHO00443.1"/>
    <property type="molecule type" value="Genomic_DNA"/>
</dbReference>
<dbReference type="Proteomes" id="UP000324288">
    <property type="component" value="Chromosome"/>
</dbReference>
<evidence type="ECO:0000256" key="1">
    <source>
        <dbReference type="SAM" id="MobiDB-lite"/>
    </source>
</evidence>
<keyword evidence="3" id="KW-1185">Reference proteome</keyword>
<sequence length="149" mass="15825">MLVPLVVRVEGDRLPVTASVEDTLPGGDSSKIPLTKTGFLGGGETIPPTHTCPSCAKSSHLAEKPPHPSPSSRHAGSGGGESCRAGTASCSGQSLEKSRFTVFPVMIPQREDIRKAFGSSPVDLYCYQFIWEGIKEAMDGLIGKTLRRN</sequence>
<accession>A0A5E3ZWI6</accession>
<name>A0A5E3ZWI6_9ACTN</name>
<proteinExistence type="predicted"/>
<dbReference type="AlphaFoldDB" id="A0A5E3ZWI6"/>
<protein>
    <submittedName>
        <fullName evidence="2">Uncharacterized protein</fullName>
    </submittedName>
</protein>
<organism evidence="2 3">
    <name type="scientific">Lawsonella clevelandensis</name>
    <dbReference type="NCBI Taxonomy" id="1528099"/>
    <lineage>
        <taxon>Bacteria</taxon>
        <taxon>Bacillati</taxon>
        <taxon>Actinomycetota</taxon>
        <taxon>Actinomycetes</taxon>
        <taxon>Mycobacteriales</taxon>
        <taxon>Lawsonellaceae</taxon>
        <taxon>Lawsonella</taxon>
    </lineage>
</organism>